<dbReference type="AlphaFoldDB" id="A0AAV4DU92"/>
<dbReference type="EMBL" id="BLXT01008350">
    <property type="protein sequence ID" value="GFO47799.1"/>
    <property type="molecule type" value="Genomic_DNA"/>
</dbReference>
<proteinExistence type="predicted"/>
<organism evidence="1 2">
    <name type="scientific">Plakobranchus ocellatus</name>
    <dbReference type="NCBI Taxonomy" id="259542"/>
    <lineage>
        <taxon>Eukaryota</taxon>
        <taxon>Metazoa</taxon>
        <taxon>Spiralia</taxon>
        <taxon>Lophotrochozoa</taxon>
        <taxon>Mollusca</taxon>
        <taxon>Gastropoda</taxon>
        <taxon>Heterobranchia</taxon>
        <taxon>Euthyneura</taxon>
        <taxon>Panpulmonata</taxon>
        <taxon>Sacoglossa</taxon>
        <taxon>Placobranchoidea</taxon>
        <taxon>Plakobranchidae</taxon>
        <taxon>Plakobranchus</taxon>
    </lineage>
</organism>
<dbReference type="Proteomes" id="UP000735302">
    <property type="component" value="Unassembled WGS sequence"/>
</dbReference>
<accession>A0AAV4DU92</accession>
<gene>
    <name evidence="1" type="ORF">PoB_007430400</name>
</gene>
<sequence length="76" mass="8830">MAYCRYLEEAMVRSRFLLKEQSDHGLLQVLEEDMVRSRFLLIEKSDHGLLQVPRGSYGQVSIPAQRTVRPWHTVGT</sequence>
<protein>
    <submittedName>
        <fullName evidence="1">Uncharacterized protein</fullName>
    </submittedName>
</protein>
<evidence type="ECO:0000313" key="2">
    <source>
        <dbReference type="Proteomes" id="UP000735302"/>
    </source>
</evidence>
<keyword evidence="2" id="KW-1185">Reference proteome</keyword>
<comment type="caution">
    <text evidence="1">The sequence shown here is derived from an EMBL/GenBank/DDBJ whole genome shotgun (WGS) entry which is preliminary data.</text>
</comment>
<evidence type="ECO:0000313" key="1">
    <source>
        <dbReference type="EMBL" id="GFO47799.1"/>
    </source>
</evidence>
<name>A0AAV4DU92_9GAST</name>
<reference evidence="1 2" key="1">
    <citation type="journal article" date="2021" name="Elife">
        <title>Chloroplast acquisition without the gene transfer in kleptoplastic sea slugs, Plakobranchus ocellatus.</title>
        <authorList>
            <person name="Maeda T."/>
            <person name="Takahashi S."/>
            <person name="Yoshida T."/>
            <person name="Shimamura S."/>
            <person name="Takaki Y."/>
            <person name="Nagai Y."/>
            <person name="Toyoda A."/>
            <person name="Suzuki Y."/>
            <person name="Arimoto A."/>
            <person name="Ishii H."/>
            <person name="Satoh N."/>
            <person name="Nishiyama T."/>
            <person name="Hasebe M."/>
            <person name="Maruyama T."/>
            <person name="Minagawa J."/>
            <person name="Obokata J."/>
            <person name="Shigenobu S."/>
        </authorList>
    </citation>
    <scope>NUCLEOTIDE SEQUENCE [LARGE SCALE GENOMIC DNA]</scope>
</reference>